<protein>
    <submittedName>
        <fullName evidence="1">Uncharacterized protein</fullName>
    </submittedName>
</protein>
<evidence type="ECO:0000313" key="2">
    <source>
        <dbReference type="Proteomes" id="UP000308600"/>
    </source>
</evidence>
<reference evidence="1 2" key="1">
    <citation type="journal article" date="2019" name="Nat. Ecol. Evol.">
        <title>Megaphylogeny resolves global patterns of mushroom evolution.</title>
        <authorList>
            <person name="Varga T."/>
            <person name="Krizsan K."/>
            <person name="Foldi C."/>
            <person name="Dima B."/>
            <person name="Sanchez-Garcia M."/>
            <person name="Sanchez-Ramirez S."/>
            <person name="Szollosi G.J."/>
            <person name="Szarkandi J.G."/>
            <person name="Papp V."/>
            <person name="Albert L."/>
            <person name="Andreopoulos W."/>
            <person name="Angelini C."/>
            <person name="Antonin V."/>
            <person name="Barry K.W."/>
            <person name="Bougher N.L."/>
            <person name="Buchanan P."/>
            <person name="Buyck B."/>
            <person name="Bense V."/>
            <person name="Catcheside P."/>
            <person name="Chovatia M."/>
            <person name="Cooper J."/>
            <person name="Damon W."/>
            <person name="Desjardin D."/>
            <person name="Finy P."/>
            <person name="Geml J."/>
            <person name="Haridas S."/>
            <person name="Hughes K."/>
            <person name="Justo A."/>
            <person name="Karasinski D."/>
            <person name="Kautmanova I."/>
            <person name="Kiss B."/>
            <person name="Kocsube S."/>
            <person name="Kotiranta H."/>
            <person name="LaButti K.M."/>
            <person name="Lechner B.E."/>
            <person name="Liimatainen K."/>
            <person name="Lipzen A."/>
            <person name="Lukacs Z."/>
            <person name="Mihaltcheva S."/>
            <person name="Morgado L.N."/>
            <person name="Niskanen T."/>
            <person name="Noordeloos M.E."/>
            <person name="Ohm R.A."/>
            <person name="Ortiz-Santana B."/>
            <person name="Ovrebo C."/>
            <person name="Racz N."/>
            <person name="Riley R."/>
            <person name="Savchenko A."/>
            <person name="Shiryaev A."/>
            <person name="Soop K."/>
            <person name="Spirin V."/>
            <person name="Szebenyi C."/>
            <person name="Tomsovsky M."/>
            <person name="Tulloss R.E."/>
            <person name="Uehling J."/>
            <person name="Grigoriev I.V."/>
            <person name="Vagvolgyi C."/>
            <person name="Papp T."/>
            <person name="Martin F.M."/>
            <person name="Miettinen O."/>
            <person name="Hibbett D.S."/>
            <person name="Nagy L.G."/>
        </authorList>
    </citation>
    <scope>NUCLEOTIDE SEQUENCE [LARGE SCALE GENOMIC DNA]</scope>
    <source>
        <strain evidence="1 2">NL-1719</strain>
    </source>
</reference>
<dbReference type="EMBL" id="ML208481">
    <property type="protein sequence ID" value="TFK64299.1"/>
    <property type="molecule type" value="Genomic_DNA"/>
</dbReference>
<organism evidence="1 2">
    <name type="scientific">Pluteus cervinus</name>
    <dbReference type="NCBI Taxonomy" id="181527"/>
    <lineage>
        <taxon>Eukaryota</taxon>
        <taxon>Fungi</taxon>
        <taxon>Dikarya</taxon>
        <taxon>Basidiomycota</taxon>
        <taxon>Agaricomycotina</taxon>
        <taxon>Agaricomycetes</taxon>
        <taxon>Agaricomycetidae</taxon>
        <taxon>Agaricales</taxon>
        <taxon>Pluteineae</taxon>
        <taxon>Pluteaceae</taxon>
        <taxon>Pluteus</taxon>
    </lineage>
</organism>
<proteinExistence type="predicted"/>
<evidence type="ECO:0000313" key="1">
    <source>
        <dbReference type="EMBL" id="TFK64299.1"/>
    </source>
</evidence>
<name>A0ACD3AFB0_9AGAR</name>
<keyword evidence="2" id="KW-1185">Reference proteome</keyword>
<sequence length="1220" mass="138389">MEVTTKVGNNQDQSLIHLRIQSIILACQSSHSQAKFYLKIQNVGLPDQKSHFNCQTRKSAGVTCGQITQFEWAINKQLTIANPFISILIFQQHILRADCLITKALIPLVDILTHLLQSPNTAFGVGVESNYTLSIIFQQSLLDIDLQLSKPLIEDLNNVQKSLNLFFHVDSPYFSMVEPSIQLLSILCDKLQSYGIAPKQLVNLIHLMKQGVFLFEQVEVLPGVSSDNQLVIERVFQCFQQVLTSFLIPYTQSHHNFLLMGLTQKNLAVMLQYLSNLQQAFQELGNTLNFQVEQTAEMNKLNKLLAQLHPVPYNSGPLCLPGTRTEVLQKILNWTTQHHTQLFWLYGQAGTGKSAIAQSVFNQLRQTNMMRAFYTCSKTNAQLQNPLNVLPTICFQLCNVHKEYAKYISNQIDNDLSLKEGLGHIATQLESLFIKPLQHVSIASETGLLIILDALDECGSESDQICLLRSLIKVLHACPAIKLLITSRNEAYIEEHLAKLSAFEYQLNCNNSWLDICFYWQTHISGLFQEQFLKSHPGLVKTLTDYSQGLFIWSQTVYNCLKTNDSPELVLDHILKISSVFEQDHVSHLYKLYYTIIDRAVADNSDNLIIYQCVVGSILLCGEPLSIDTLIQLLHPVISWNGIKKAIQSLMALLSINSNRKVQILHPSLADYILSETSRGTSFYINALQMHSFLYQQSGYKLLSQLKFNICDLRTSHLRNNQVHDLDQRISLNISQELQYSVQYWIYHLIRSSDLDKVEDNHILSQLLIGWTTIHWIECMSLLGKLKFCLTSLQQLQVWLKKEISSNFVVYIHDICNFITKFYIPIQVSSPHIYLSALPFCPKQSIIYKKCTTLLHNKVKVLNSPEFWSVHNLTISKDECSCIIFQPQSNIICLGSYDGTVEFWDSYSGCSSGYTLKAHIYPVSGLAISPNKSIMYSSCIQTITTWDLSTGQQLFQPLHCHSSSINCLTISPNGQYLVSGSSDKSLIIWDISQTFPSLKHTMLDHNSKITSFAVSENEAIIICGLFDKTLITVWDVYKGKLIKSIKPDGRITALVHFPNSPLIATGFSDFSVSIWNLETGQCVFGPFTCHTAAVMSINIFPDEKKIITGGSDGTLRIWKADSDIMLSNHNIFAKSNLGHESLLCRKVQFREYPDMFDNLNVTSDGWVTHHDRLILWVPPLYRQSLVSPQILCTSSEAPNQTLYLDWTKFVQGDHWCQILD</sequence>
<gene>
    <name evidence="1" type="ORF">BDN72DRAFT_925749</name>
</gene>
<accession>A0ACD3AFB0</accession>
<dbReference type="Proteomes" id="UP000308600">
    <property type="component" value="Unassembled WGS sequence"/>
</dbReference>